<comment type="caution">
    <text evidence="2">The sequence shown here is derived from an EMBL/GenBank/DDBJ whole genome shotgun (WGS) entry which is preliminary data.</text>
</comment>
<accession>M0ADT5</accession>
<evidence type="ECO:0000256" key="1">
    <source>
        <dbReference type="SAM" id="MobiDB-lite"/>
    </source>
</evidence>
<dbReference type="OrthoDB" id="205345at2157"/>
<gene>
    <name evidence="2" type="ORF">C482_15533</name>
</gene>
<proteinExistence type="predicted"/>
<feature type="compositionally biased region" description="Acidic residues" evidence="1">
    <location>
        <begin position="62"/>
        <end position="84"/>
    </location>
</feature>
<evidence type="ECO:0000313" key="2">
    <source>
        <dbReference type="EMBL" id="ELY96551.1"/>
    </source>
</evidence>
<feature type="region of interest" description="Disordered" evidence="1">
    <location>
        <begin position="54"/>
        <end position="109"/>
    </location>
</feature>
<dbReference type="EMBL" id="AOIN01000083">
    <property type="protein sequence ID" value="ELY96551.1"/>
    <property type="molecule type" value="Genomic_DNA"/>
</dbReference>
<keyword evidence="3" id="KW-1185">Reference proteome</keyword>
<dbReference type="STRING" id="1227492.C482_15533"/>
<organism evidence="2 3">
    <name type="scientific">Natrialba chahannaoensis JCM 10990</name>
    <dbReference type="NCBI Taxonomy" id="1227492"/>
    <lineage>
        <taxon>Archaea</taxon>
        <taxon>Methanobacteriati</taxon>
        <taxon>Methanobacteriota</taxon>
        <taxon>Stenosarchaea group</taxon>
        <taxon>Halobacteria</taxon>
        <taxon>Halobacteriales</taxon>
        <taxon>Natrialbaceae</taxon>
        <taxon>Natrialba</taxon>
    </lineage>
</organism>
<dbReference type="RefSeq" id="WP_006168595.1">
    <property type="nucleotide sequence ID" value="NZ_AOIN01000083.1"/>
</dbReference>
<dbReference type="AlphaFoldDB" id="M0ADT5"/>
<feature type="compositionally biased region" description="Acidic residues" evidence="1">
    <location>
        <begin position="133"/>
        <end position="150"/>
    </location>
</feature>
<evidence type="ECO:0000313" key="3">
    <source>
        <dbReference type="Proteomes" id="UP000011693"/>
    </source>
</evidence>
<reference evidence="2 3" key="1">
    <citation type="journal article" date="2014" name="PLoS Genet.">
        <title>Phylogenetically driven sequencing of extremely halophilic archaea reveals strategies for static and dynamic osmo-response.</title>
        <authorList>
            <person name="Becker E.A."/>
            <person name="Seitzer P.M."/>
            <person name="Tritt A."/>
            <person name="Larsen D."/>
            <person name="Krusor M."/>
            <person name="Yao A.I."/>
            <person name="Wu D."/>
            <person name="Madern D."/>
            <person name="Eisen J.A."/>
            <person name="Darling A.E."/>
            <person name="Facciotti M.T."/>
        </authorList>
    </citation>
    <scope>NUCLEOTIDE SEQUENCE [LARGE SCALE GENOMIC DNA]</scope>
    <source>
        <strain evidence="2 3">JCM 10990</strain>
    </source>
</reference>
<name>M0ADT5_9EURY</name>
<feature type="compositionally biased region" description="Acidic residues" evidence="1">
    <location>
        <begin position="162"/>
        <end position="177"/>
    </location>
</feature>
<dbReference type="Proteomes" id="UP000011693">
    <property type="component" value="Unassembled WGS sequence"/>
</dbReference>
<dbReference type="PATRIC" id="fig|1227492.4.peg.3082"/>
<sequence length="257" mass="27694">MSETGDDLRRFADVVDALQEETPISVDGAQLLSGGDDAVRGQLTVTVPADADLHQITAVSDQSEDTEQTETTDDTERDDLEADDLLDHTSTEDLQQAYDEADGNISAASDRFEVGYGAVYRRMTDHGVHETESNEDDSDESGTSTEDDTPTSESKSEAPTVDLEEDAADDAPEDTGDDVQHDHTAEPITVDAVDDQAETNVEFSEGVTRDDVEAAVDEHETLGDVAEALGVTRGRARTFTSYLGCYGDVRDLPRGGR</sequence>
<protein>
    <submittedName>
        <fullName evidence="2">Uncharacterized protein</fullName>
    </submittedName>
</protein>
<feature type="region of interest" description="Disordered" evidence="1">
    <location>
        <begin position="128"/>
        <end position="198"/>
    </location>
</feature>